<keyword evidence="3" id="KW-1185">Reference proteome</keyword>
<accession>A0A182SI29</accession>
<evidence type="ECO:0000313" key="3">
    <source>
        <dbReference type="Proteomes" id="UP000075901"/>
    </source>
</evidence>
<name>A0A182SI29_9DIPT</name>
<sequence length="385" mass="40110">IVDGSLQQHQPQSKKFSKTPGRERKPNQSKKGTNGKGATTGYKGTALQFNTPAQQQHKSITLGTLLQNASVPVPSSSTGGGATVWGENCARFSDVVAQTPATTTKPLAGGKQSTVSSLLDVLPWFSAVSGTSGSSQNAEKMINHARSHASNAGYGTGTVSTAGSAQNYRKSLHSHQDPLSNGSASSGVSNRTEQKSKDDSYIGGTLEKECSAPFVATSASPDLGPIGTSKKSPTGTSSADGEGEESDGMMGRMGRMGSNVANCWEPFVGPIIHNPAQLAGGSGGGVESIGGKTMNGGGHQQSDSFFSQSFADYPHRQNDQYRGIASMAGGSNGMMNGITTWQSLRQELISFQGPLIRFSSSSSTSNNRFRMYGSAIVQQILPMRG</sequence>
<feature type="compositionally biased region" description="Gly residues" evidence="1">
    <location>
        <begin position="280"/>
        <end position="299"/>
    </location>
</feature>
<feature type="compositionally biased region" description="Low complexity" evidence="1">
    <location>
        <begin position="30"/>
        <end position="44"/>
    </location>
</feature>
<feature type="compositionally biased region" description="Basic and acidic residues" evidence="1">
    <location>
        <begin position="192"/>
        <end position="203"/>
    </location>
</feature>
<evidence type="ECO:0000313" key="2">
    <source>
        <dbReference type="EnsemblMetazoa" id="AMAM007244-PA"/>
    </source>
</evidence>
<dbReference type="VEuPathDB" id="VectorBase:AMAM007244"/>
<feature type="region of interest" description="Disordered" evidence="1">
    <location>
        <begin position="279"/>
        <end position="305"/>
    </location>
</feature>
<dbReference type="Proteomes" id="UP000075901">
    <property type="component" value="Unassembled WGS sequence"/>
</dbReference>
<proteinExistence type="predicted"/>
<feature type="compositionally biased region" description="Polar residues" evidence="1">
    <location>
        <begin position="1"/>
        <end position="14"/>
    </location>
</feature>
<feature type="compositionally biased region" description="Polar residues" evidence="1">
    <location>
        <begin position="177"/>
        <end position="191"/>
    </location>
</feature>
<feature type="compositionally biased region" description="Low complexity" evidence="1">
    <location>
        <begin position="227"/>
        <end position="240"/>
    </location>
</feature>
<feature type="region of interest" description="Disordered" evidence="1">
    <location>
        <begin position="215"/>
        <end position="254"/>
    </location>
</feature>
<feature type="region of interest" description="Disordered" evidence="1">
    <location>
        <begin position="1"/>
        <end position="44"/>
    </location>
</feature>
<dbReference type="AlphaFoldDB" id="A0A182SI29"/>
<evidence type="ECO:0000256" key="1">
    <source>
        <dbReference type="SAM" id="MobiDB-lite"/>
    </source>
</evidence>
<dbReference type="EnsemblMetazoa" id="AMAM007244-RA">
    <property type="protein sequence ID" value="AMAM007244-PA"/>
    <property type="gene ID" value="AMAM007244"/>
</dbReference>
<feature type="region of interest" description="Disordered" evidence="1">
    <location>
        <begin position="169"/>
        <end position="203"/>
    </location>
</feature>
<reference evidence="3" key="1">
    <citation type="submission" date="2013-09" db="EMBL/GenBank/DDBJ databases">
        <title>The Genome Sequence of Anopheles maculatus species B.</title>
        <authorList>
            <consortium name="The Broad Institute Genomics Platform"/>
            <person name="Neafsey D.E."/>
            <person name="Besansky N."/>
            <person name="Howell P."/>
            <person name="Walton C."/>
            <person name="Young S.K."/>
            <person name="Zeng Q."/>
            <person name="Gargeya S."/>
            <person name="Fitzgerald M."/>
            <person name="Haas B."/>
            <person name="Abouelleil A."/>
            <person name="Allen A.W."/>
            <person name="Alvarado L."/>
            <person name="Arachchi H.M."/>
            <person name="Berlin A.M."/>
            <person name="Chapman S.B."/>
            <person name="Gainer-Dewar J."/>
            <person name="Goldberg J."/>
            <person name="Griggs A."/>
            <person name="Gujja S."/>
            <person name="Hansen M."/>
            <person name="Howarth C."/>
            <person name="Imamovic A."/>
            <person name="Ireland A."/>
            <person name="Larimer J."/>
            <person name="McCowan C."/>
            <person name="Murphy C."/>
            <person name="Pearson M."/>
            <person name="Poon T.W."/>
            <person name="Priest M."/>
            <person name="Roberts A."/>
            <person name="Saif S."/>
            <person name="Shea T."/>
            <person name="Sisk P."/>
            <person name="Sykes S."/>
            <person name="Wortman J."/>
            <person name="Nusbaum C."/>
            <person name="Birren B."/>
        </authorList>
    </citation>
    <scope>NUCLEOTIDE SEQUENCE [LARGE SCALE GENOMIC DNA]</scope>
    <source>
        <strain evidence="3">maculatus3</strain>
    </source>
</reference>
<protein>
    <submittedName>
        <fullName evidence="2">Uncharacterized protein</fullName>
    </submittedName>
</protein>
<reference evidence="2" key="2">
    <citation type="submission" date="2020-05" db="UniProtKB">
        <authorList>
            <consortium name="EnsemblMetazoa"/>
        </authorList>
    </citation>
    <scope>IDENTIFICATION</scope>
    <source>
        <strain evidence="2">maculatus3</strain>
    </source>
</reference>
<organism evidence="2 3">
    <name type="scientific">Anopheles maculatus</name>
    <dbReference type="NCBI Taxonomy" id="74869"/>
    <lineage>
        <taxon>Eukaryota</taxon>
        <taxon>Metazoa</taxon>
        <taxon>Ecdysozoa</taxon>
        <taxon>Arthropoda</taxon>
        <taxon>Hexapoda</taxon>
        <taxon>Insecta</taxon>
        <taxon>Pterygota</taxon>
        <taxon>Neoptera</taxon>
        <taxon>Endopterygota</taxon>
        <taxon>Diptera</taxon>
        <taxon>Nematocera</taxon>
        <taxon>Culicoidea</taxon>
        <taxon>Culicidae</taxon>
        <taxon>Anophelinae</taxon>
        <taxon>Anopheles</taxon>
        <taxon>Anopheles maculatus group</taxon>
    </lineage>
</organism>